<protein>
    <recommendedName>
        <fullName evidence="8">Major facilitator superfamily (MFS) profile domain-containing protein</fullName>
    </recommendedName>
</protein>
<accession>A0A1F5WSQ0</accession>
<feature type="transmembrane region" description="Helical" evidence="7">
    <location>
        <begin position="108"/>
        <end position="129"/>
    </location>
</feature>
<dbReference type="InterPro" id="IPR020846">
    <property type="entry name" value="MFS_dom"/>
</dbReference>
<keyword evidence="6 7" id="KW-0472">Membrane</keyword>
<dbReference type="PROSITE" id="PS50850">
    <property type="entry name" value="MFS"/>
    <property type="match status" value="1"/>
</dbReference>
<feature type="transmembrane region" description="Helical" evidence="7">
    <location>
        <begin position="141"/>
        <end position="161"/>
    </location>
</feature>
<dbReference type="GO" id="GO:0022857">
    <property type="term" value="F:transmembrane transporter activity"/>
    <property type="evidence" value="ECO:0007669"/>
    <property type="project" value="InterPro"/>
</dbReference>
<comment type="caution">
    <text evidence="9">The sequence shown here is derived from an EMBL/GenBank/DDBJ whole genome shotgun (WGS) entry which is preliminary data.</text>
</comment>
<gene>
    <name evidence="9" type="ORF">A2W54_04250</name>
</gene>
<dbReference type="Gene3D" id="1.20.1250.20">
    <property type="entry name" value="MFS general substrate transporter like domains"/>
    <property type="match status" value="1"/>
</dbReference>
<dbReference type="Proteomes" id="UP000178425">
    <property type="component" value="Unassembled WGS sequence"/>
</dbReference>
<keyword evidence="2" id="KW-0813">Transport</keyword>
<evidence type="ECO:0000313" key="10">
    <source>
        <dbReference type="Proteomes" id="UP000178425"/>
    </source>
</evidence>
<evidence type="ECO:0000259" key="8">
    <source>
        <dbReference type="PROSITE" id="PS50850"/>
    </source>
</evidence>
<dbReference type="GO" id="GO:0005886">
    <property type="term" value="C:plasma membrane"/>
    <property type="evidence" value="ECO:0007669"/>
    <property type="project" value="UniProtKB-SubCell"/>
</dbReference>
<feature type="transmembrane region" description="Helical" evidence="7">
    <location>
        <begin position="12"/>
        <end position="35"/>
    </location>
</feature>
<evidence type="ECO:0000256" key="2">
    <source>
        <dbReference type="ARBA" id="ARBA00022448"/>
    </source>
</evidence>
<evidence type="ECO:0000256" key="6">
    <source>
        <dbReference type="ARBA" id="ARBA00023136"/>
    </source>
</evidence>
<name>A0A1F5WSQ0_9BACT</name>
<dbReference type="Pfam" id="PF07690">
    <property type="entry name" value="MFS_1"/>
    <property type="match status" value="1"/>
</dbReference>
<organism evidence="9 10">
    <name type="scientific">Candidatus Giovannonibacteria bacterium RIFCSPHIGHO2_02_43_13</name>
    <dbReference type="NCBI Taxonomy" id="1798330"/>
    <lineage>
        <taxon>Bacteria</taxon>
        <taxon>Candidatus Giovannoniibacteriota</taxon>
    </lineage>
</organism>
<keyword evidence="5 7" id="KW-1133">Transmembrane helix</keyword>
<dbReference type="AlphaFoldDB" id="A0A1F5WSQ0"/>
<keyword evidence="4 7" id="KW-0812">Transmembrane</keyword>
<evidence type="ECO:0000256" key="7">
    <source>
        <dbReference type="SAM" id="Phobius"/>
    </source>
</evidence>
<evidence type="ECO:0000256" key="5">
    <source>
        <dbReference type="ARBA" id="ARBA00022989"/>
    </source>
</evidence>
<evidence type="ECO:0000256" key="4">
    <source>
        <dbReference type="ARBA" id="ARBA00022692"/>
    </source>
</evidence>
<comment type="subcellular location">
    <subcellularLocation>
        <location evidence="1">Cell membrane</location>
        <topology evidence="1">Multi-pass membrane protein</topology>
    </subcellularLocation>
</comment>
<keyword evidence="3" id="KW-1003">Cell membrane</keyword>
<evidence type="ECO:0000256" key="1">
    <source>
        <dbReference type="ARBA" id="ARBA00004651"/>
    </source>
</evidence>
<feature type="domain" description="Major facilitator superfamily (MFS) profile" evidence="8">
    <location>
        <begin position="12"/>
        <end position="218"/>
    </location>
</feature>
<evidence type="ECO:0000313" key="9">
    <source>
        <dbReference type="EMBL" id="OGF78650.1"/>
    </source>
</evidence>
<proteinExistence type="predicted"/>
<dbReference type="PANTHER" id="PTHR23517">
    <property type="entry name" value="RESISTANCE PROTEIN MDTM, PUTATIVE-RELATED-RELATED"/>
    <property type="match status" value="1"/>
</dbReference>
<dbReference type="EMBL" id="MFHI01000023">
    <property type="protein sequence ID" value="OGF78650.1"/>
    <property type="molecule type" value="Genomic_DNA"/>
</dbReference>
<dbReference type="InterPro" id="IPR050171">
    <property type="entry name" value="MFS_Transporters"/>
</dbReference>
<sequence>MKIKINLTVNRAVQILLGYLFFVVMSTGFFLPIFAVFITDFVYGATLSTVGFALALYAIAKSCVQIPLARYLDSHKGERDDFYTLIVGAAIAVLYPFGLLAVSEIWHLYLIESLIGFGDAALMSAYYSLFARHVDKGSEGFEWSLFSVGTQTLSLAIGGAIGGVLGDVYGFKILFLLSGIVNLMAVFTLFFLYPFINGTRQESLPPIYTLPKGPSPKG</sequence>
<dbReference type="InterPro" id="IPR036259">
    <property type="entry name" value="MFS_trans_sf"/>
</dbReference>
<dbReference type="InterPro" id="IPR011701">
    <property type="entry name" value="MFS"/>
</dbReference>
<feature type="transmembrane region" description="Helical" evidence="7">
    <location>
        <begin position="41"/>
        <end position="60"/>
    </location>
</feature>
<feature type="transmembrane region" description="Helical" evidence="7">
    <location>
        <begin position="81"/>
        <end position="102"/>
    </location>
</feature>
<evidence type="ECO:0000256" key="3">
    <source>
        <dbReference type="ARBA" id="ARBA00022475"/>
    </source>
</evidence>
<feature type="transmembrane region" description="Helical" evidence="7">
    <location>
        <begin position="173"/>
        <end position="196"/>
    </location>
</feature>
<reference evidence="9 10" key="1">
    <citation type="journal article" date="2016" name="Nat. Commun.">
        <title>Thousands of microbial genomes shed light on interconnected biogeochemical processes in an aquifer system.</title>
        <authorList>
            <person name="Anantharaman K."/>
            <person name="Brown C.T."/>
            <person name="Hug L.A."/>
            <person name="Sharon I."/>
            <person name="Castelle C.J."/>
            <person name="Probst A.J."/>
            <person name="Thomas B.C."/>
            <person name="Singh A."/>
            <person name="Wilkins M.J."/>
            <person name="Karaoz U."/>
            <person name="Brodie E.L."/>
            <person name="Williams K.H."/>
            <person name="Hubbard S.S."/>
            <person name="Banfield J.F."/>
        </authorList>
    </citation>
    <scope>NUCLEOTIDE SEQUENCE [LARGE SCALE GENOMIC DNA]</scope>
</reference>
<dbReference type="SUPFAM" id="SSF103473">
    <property type="entry name" value="MFS general substrate transporter"/>
    <property type="match status" value="1"/>
</dbReference>